<dbReference type="InterPro" id="IPR006439">
    <property type="entry name" value="HAD-SF_hydro_IA"/>
</dbReference>
<gene>
    <name evidence="1" type="ORF">GAYE_SCF09G3241</name>
</gene>
<reference evidence="1 2" key="1">
    <citation type="submission" date="2022-07" db="EMBL/GenBank/DDBJ databases">
        <title>Genome-wide signatures of adaptation to extreme environments.</title>
        <authorList>
            <person name="Cho C.H."/>
            <person name="Yoon H.S."/>
        </authorList>
    </citation>
    <scope>NUCLEOTIDE SEQUENCE [LARGE SCALE GENOMIC DNA]</scope>
    <source>
        <strain evidence="1 2">108.79 E11</strain>
    </source>
</reference>
<dbReference type="InterPro" id="IPR041492">
    <property type="entry name" value="HAD_2"/>
</dbReference>
<dbReference type="SFLD" id="SFLDS00003">
    <property type="entry name" value="Haloacid_Dehalogenase"/>
    <property type="match status" value="1"/>
</dbReference>
<dbReference type="SUPFAM" id="SSF56784">
    <property type="entry name" value="HAD-like"/>
    <property type="match status" value="1"/>
</dbReference>
<organism evidence="1 2">
    <name type="scientific">Galdieria yellowstonensis</name>
    <dbReference type="NCBI Taxonomy" id="3028027"/>
    <lineage>
        <taxon>Eukaryota</taxon>
        <taxon>Rhodophyta</taxon>
        <taxon>Bangiophyceae</taxon>
        <taxon>Galdieriales</taxon>
        <taxon>Galdieriaceae</taxon>
        <taxon>Galdieria</taxon>
    </lineage>
</organism>
<name>A0AAV9ID85_9RHOD</name>
<dbReference type="PANTHER" id="PTHR18901:SF38">
    <property type="entry name" value="PSEUDOURIDINE-5'-PHOSPHATASE"/>
    <property type="match status" value="1"/>
</dbReference>
<proteinExistence type="predicted"/>
<dbReference type="AlphaFoldDB" id="A0AAV9ID85"/>
<dbReference type="NCBIfam" id="TIGR01509">
    <property type="entry name" value="HAD-SF-IA-v3"/>
    <property type="match status" value="1"/>
</dbReference>
<protein>
    <submittedName>
        <fullName evidence="1">Uncharacterized protein</fullName>
    </submittedName>
</protein>
<accession>A0AAV9ID85</accession>
<keyword evidence="2" id="KW-1185">Reference proteome</keyword>
<dbReference type="SFLD" id="SFLDG01129">
    <property type="entry name" value="C1.5:_HAD__Beta-PGM__Phosphata"/>
    <property type="match status" value="1"/>
</dbReference>
<dbReference type="Gene3D" id="1.10.150.240">
    <property type="entry name" value="Putative phosphatase, domain 2"/>
    <property type="match status" value="1"/>
</dbReference>
<evidence type="ECO:0000313" key="1">
    <source>
        <dbReference type="EMBL" id="KAK4525333.1"/>
    </source>
</evidence>
<dbReference type="InterPro" id="IPR036412">
    <property type="entry name" value="HAD-like_sf"/>
</dbReference>
<dbReference type="Gene3D" id="3.40.50.1000">
    <property type="entry name" value="HAD superfamily/HAD-like"/>
    <property type="match status" value="1"/>
</dbReference>
<sequence length="223" mass="24800">MSGPILAAIWDLDGTLLDTECIYLQVENETIKKYGGNGDVSCLAHKLLGTPGLECAKVIVEHFCLNTTPEQYLATRDEVLVGKFKSTCFCEGALELLKLFHSYGIRQSIATSSGRYLTHQKLNAHKSVLDIYVHYVICREDVTYGKPFPDMFLLAAKKMGISPSNCVVLEDAPSGILAAKRAGMRCVAIRNSLLTCDHYRDADWIVDSLRDWQVETLLNHNSV</sequence>
<evidence type="ECO:0000313" key="2">
    <source>
        <dbReference type="Proteomes" id="UP001300502"/>
    </source>
</evidence>
<dbReference type="PANTHER" id="PTHR18901">
    <property type="entry name" value="2-DEOXYGLUCOSE-6-PHOSPHATE PHOSPHATASE 2"/>
    <property type="match status" value="1"/>
</dbReference>
<dbReference type="EMBL" id="JANCYU010000029">
    <property type="protein sequence ID" value="KAK4525333.1"/>
    <property type="molecule type" value="Genomic_DNA"/>
</dbReference>
<dbReference type="Pfam" id="PF13419">
    <property type="entry name" value="HAD_2"/>
    <property type="match status" value="1"/>
</dbReference>
<dbReference type="InterPro" id="IPR023214">
    <property type="entry name" value="HAD_sf"/>
</dbReference>
<dbReference type="InterPro" id="IPR023198">
    <property type="entry name" value="PGP-like_dom2"/>
</dbReference>
<dbReference type="Proteomes" id="UP001300502">
    <property type="component" value="Unassembled WGS sequence"/>
</dbReference>
<dbReference type="GO" id="GO:0016791">
    <property type="term" value="F:phosphatase activity"/>
    <property type="evidence" value="ECO:0007669"/>
    <property type="project" value="TreeGrafter"/>
</dbReference>
<comment type="caution">
    <text evidence="1">The sequence shown here is derived from an EMBL/GenBank/DDBJ whole genome shotgun (WGS) entry which is preliminary data.</text>
</comment>